<keyword evidence="2" id="KW-1185">Reference proteome</keyword>
<proteinExistence type="predicted"/>
<name>U7QH45_9CYAN</name>
<dbReference type="AlphaFoldDB" id="U7QH45"/>
<evidence type="ECO:0000313" key="2">
    <source>
        <dbReference type="Proteomes" id="UP000017127"/>
    </source>
</evidence>
<gene>
    <name evidence="1" type="ORF">M595_3437</name>
</gene>
<evidence type="ECO:0000313" key="1">
    <source>
        <dbReference type="EMBL" id="ERT06592.1"/>
    </source>
</evidence>
<protein>
    <submittedName>
        <fullName evidence="1">Uncharacterized protein</fullName>
    </submittedName>
</protein>
<organism evidence="1 2">
    <name type="scientific">Lyngbya aestuarii BL J</name>
    <dbReference type="NCBI Taxonomy" id="1348334"/>
    <lineage>
        <taxon>Bacteria</taxon>
        <taxon>Bacillati</taxon>
        <taxon>Cyanobacteriota</taxon>
        <taxon>Cyanophyceae</taxon>
        <taxon>Oscillatoriophycideae</taxon>
        <taxon>Oscillatoriales</taxon>
        <taxon>Microcoleaceae</taxon>
        <taxon>Lyngbya</taxon>
    </lineage>
</organism>
<accession>U7QH45</accession>
<dbReference type="Proteomes" id="UP000017127">
    <property type="component" value="Unassembled WGS sequence"/>
</dbReference>
<sequence length="40" mass="4840">MYRLSKKYRNIRKDVEPIIEQLQEKRLLGDRNGSGFNLIF</sequence>
<dbReference type="EMBL" id="AUZM01000034">
    <property type="protein sequence ID" value="ERT06592.1"/>
    <property type="molecule type" value="Genomic_DNA"/>
</dbReference>
<reference evidence="1 2" key="1">
    <citation type="journal article" date="2013" name="Front. Microbiol.">
        <title>Comparative genomic analyses of the cyanobacterium, Lyngbya aestuarii BL J, a powerful hydrogen producer.</title>
        <authorList>
            <person name="Kothari A."/>
            <person name="Vaughn M."/>
            <person name="Garcia-Pichel F."/>
        </authorList>
    </citation>
    <scope>NUCLEOTIDE SEQUENCE [LARGE SCALE GENOMIC DNA]</scope>
    <source>
        <strain evidence="1 2">BL J</strain>
    </source>
</reference>
<comment type="caution">
    <text evidence="1">The sequence shown here is derived from an EMBL/GenBank/DDBJ whole genome shotgun (WGS) entry which is preliminary data.</text>
</comment>